<dbReference type="Gene3D" id="1.10.260.40">
    <property type="entry name" value="lambda repressor-like DNA-binding domains"/>
    <property type="match status" value="1"/>
</dbReference>
<dbReference type="Proteomes" id="UP000546701">
    <property type="component" value="Unassembled WGS sequence"/>
</dbReference>
<dbReference type="Pfam" id="PF01381">
    <property type="entry name" value="HTH_3"/>
    <property type="match status" value="1"/>
</dbReference>
<dbReference type="RefSeq" id="WP_157177295.1">
    <property type="nucleotide sequence ID" value="NZ_BMJP01000001.1"/>
</dbReference>
<dbReference type="EMBL" id="JACIJR010000002">
    <property type="protein sequence ID" value="MBB5728288.1"/>
    <property type="molecule type" value="Genomic_DNA"/>
</dbReference>
<evidence type="ECO:0000313" key="2">
    <source>
        <dbReference type="EMBL" id="MBB5728288.1"/>
    </source>
</evidence>
<dbReference type="SUPFAM" id="SSF47413">
    <property type="entry name" value="lambda repressor-like DNA-binding domains"/>
    <property type="match status" value="1"/>
</dbReference>
<sequence length="217" mass="24576">MLQNRIRELRKSRGLTLKALADKIGDGAHLSTIQKIEKGTMALSGAWMQKLAGALDVSLSEIFEDMGRLRPGDQPVPLVYLSKRVKPEDAKIGEFINVNIYGEGVFAVDKQEFTGFGKTTQFRSFVCIDTNSKLLFEGWPFAYYADDSRPFLGVYKSDPPRFAPYPNCETNLEFYFGVYDIVVIGEVRWEVSTMWRPPEQDLPEALKRAFDDISENG</sequence>
<comment type="caution">
    <text evidence="2">The sequence shown here is derived from an EMBL/GenBank/DDBJ whole genome shotgun (WGS) entry which is preliminary data.</text>
</comment>
<dbReference type="GO" id="GO:0003677">
    <property type="term" value="F:DNA binding"/>
    <property type="evidence" value="ECO:0007669"/>
    <property type="project" value="InterPro"/>
</dbReference>
<dbReference type="SMART" id="SM00530">
    <property type="entry name" value="HTH_XRE"/>
    <property type="match status" value="1"/>
</dbReference>
<dbReference type="PROSITE" id="PS50943">
    <property type="entry name" value="HTH_CROC1"/>
    <property type="match status" value="1"/>
</dbReference>
<feature type="domain" description="HTH cro/C1-type" evidence="1">
    <location>
        <begin position="6"/>
        <end position="62"/>
    </location>
</feature>
<keyword evidence="3" id="KW-1185">Reference proteome</keyword>
<name>A0A7W9BRJ1_9SPHN</name>
<dbReference type="AlphaFoldDB" id="A0A7W9BRJ1"/>
<reference evidence="2 3" key="1">
    <citation type="submission" date="2020-08" db="EMBL/GenBank/DDBJ databases">
        <title>Genomic Encyclopedia of Type Strains, Phase IV (KMG-IV): sequencing the most valuable type-strain genomes for metagenomic binning, comparative biology and taxonomic classification.</title>
        <authorList>
            <person name="Goeker M."/>
        </authorList>
    </citation>
    <scope>NUCLEOTIDE SEQUENCE [LARGE SCALE GENOMIC DNA]</scope>
    <source>
        <strain evidence="2 3">DSM 103336</strain>
    </source>
</reference>
<evidence type="ECO:0000313" key="3">
    <source>
        <dbReference type="Proteomes" id="UP000546701"/>
    </source>
</evidence>
<dbReference type="InterPro" id="IPR010982">
    <property type="entry name" value="Lambda_DNA-bd_dom_sf"/>
</dbReference>
<dbReference type="OrthoDB" id="3034420at2"/>
<dbReference type="CDD" id="cd00093">
    <property type="entry name" value="HTH_XRE"/>
    <property type="match status" value="1"/>
</dbReference>
<organism evidence="2 3">
    <name type="scientific">Sphingomonas prati</name>
    <dbReference type="NCBI Taxonomy" id="1843237"/>
    <lineage>
        <taxon>Bacteria</taxon>
        <taxon>Pseudomonadati</taxon>
        <taxon>Pseudomonadota</taxon>
        <taxon>Alphaproteobacteria</taxon>
        <taxon>Sphingomonadales</taxon>
        <taxon>Sphingomonadaceae</taxon>
        <taxon>Sphingomonas</taxon>
    </lineage>
</organism>
<evidence type="ECO:0000259" key="1">
    <source>
        <dbReference type="PROSITE" id="PS50943"/>
    </source>
</evidence>
<proteinExistence type="predicted"/>
<accession>A0A7W9BRJ1</accession>
<protein>
    <submittedName>
        <fullName evidence="2">Transcriptional regulator with XRE-family HTH domain</fullName>
    </submittedName>
</protein>
<dbReference type="InterPro" id="IPR001387">
    <property type="entry name" value="Cro/C1-type_HTH"/>
</dbReference>
<gene>
    <name evidence="2" type="ORF">FHS99_000758</name>
</gene>